<dbReference type="AlphaFoldDB" id="A0A1A9ZBU9"/>
<keyword evidence="3" id="KW-1185">Reference proteome</keyword>
<dbReference type="VEuPathDB" id="VectorBase:GPAI009893"/>
<sequence length="87" mass="9778">MDADVYQKEKIANVLKNATKSETQDVEHCSLSGIPLGELARTKMRNEVFKQKRQADQGCLESWISSLASFAVIAADVYISFTLRLRN</sequence>
<feature type="transmembrane region" description="Helical" evidence="1">
    <location>
        <begin position="63"/>
        <end position="83"/>
    </location>
</feature>
<reference evidence="3" key="1">
    <citation type="submission" date="2014-03" db="EMBL/GenBank/DDBJ databases">
        <authorList>
            <person name="Aksoy S."/>
            <person name="Warren W."/>
            <person name="Wilson R.K."/>
        </authorList>
    </citation>
    <scope>NUCLEOTIDE SEQUENCE [LARGE SCALE GENOMIC DNA]</scope>
    <source>
        <strain evidence="3">IAEA</strain>
    </source>
</reference>
<keyword evidence="1" id="KW-0812">Transmembrane</keyword>
<dbReference type="EnsemblMetazoa" id="GPAI009893-RA">
    <property type="protein sequence ID" value="GPAI009893-PA"/>
    <property type="gene ID" value="GPAI009893"/>
</dbReference>
<name>A0A1A9ZBU9_GLOPL</name>
<accession>A0A1A9ZBU9</accession>
<dbReference type="Proteomes" id="UP000092445">
    <property type="component" value="Unassembled WGS sequence"/>
</dbReference>
<proteinExistence type="predicted"/>
<evidence type="ECO:0000256" key="1">
    <source>
        <dbReference type="SAM" id="Phobius"/>
    </source>
</evidence>
<reference evidence="2" key="2">
    <citation type="submission" date="2020-05" db="UniProtKB">
        <authorList>
            <consortium name="EnsemblMetazoa"/>
        </authorList>
    </citation>
    <scope>IDENTIFICATION</scope>
    <source>
        <strain evidence="2">IAEA</strain>
    </source>
</reference>
<keyword evidence="1" id="KW-1133">Transmembrane helix</keyword>
<evidence type="ECO:0000313" key="2">
    <source>
        <dbReference type="EnsemblMetazoa" id="GPAI009893-PA"/>
    </source>
</evidence>
<organism evidence="2 3">
    <name type="scientific">Glossina pallidipes</name>
    <name type="common">Tsetse fly</name>
    <dbReference type="NCBI Taxonomy" id="7398"/>
    <lineage>
        <taxon>Eukaryota</taxon>
        <taxon>Metazoa</taxon>
        <taxon>Ecdysozoa</taxon>
        <taxon>Arthropoda</taxon>
        <taxon>Hexapoda</taxon>
        <taxon>Insecta</taxon>
        <taxon>Pterygota</taxon>
        <taxon>Neoptera</taxon>
        <taxon>Endopterygota</taxon>
        <taxon>Diptera</taxon>
        <taxon>Brachycera</taxon>
        <taxon>Muscomorpha</taxon>
        <taxon>Hippoboscoidea</taxon>
        <taxon>Glossinidae</taxon>
        <taxon>Glossina</taxon>
    </lineage>
</organism>
<protein>
    <submittedName>
        <fullName evidence="2">Uncharacterized protein</fullName>
    </submittedName>
</protein>
<evidence type="ECO:0000313" key="3">
    <source>
        <dbReference type="Proteomes" id="UP000092445"/>
    </source>
</evidence>
<keyword evidence="1" id="KW-0472">Membrane</keyword>